<dbReference type="SMART" id="SM00387">
    <property type="entry name" value="HATPase_c"/>
    <property type="match status" value="1"/>
</dbReference>
<evidence type="ECO:0000313" key="18">
    <source>
        <dbReference type="Proteomes" id="UP000199409"/>
    </source>
</evidence>
<dbReference type="PROSITE" id="PS50109">
    <property type="entry name" value="HIS_KIN"/>
    <property type="match status" value="1"/>
</dbReference>
<name>A0A1H4CP72_9BACT</name>
<feature type="domain" description="Histidine kinase" evidence="14">
    <location>
        <begin position="413"/>
        <end position="616"/>
    </location>
</feature>
<organism evidence="17 18">
    <name type="scientific">Desulfuromusa kysingii</name>
    <dbReference type="NCBI Taxonomy" id="37625"/>
    <lineage>
        <taxon>Bacteria</taxon>
        <taxon>Pseudomonadati</taxon>
        <taxon>Thermodesulfobacteriota</taxon>
        <taxon>Desulfuromonadia</taxon>
        <taxon>Desulfuromonadales</taxon>
        <taxon>Geopsychrobacteraceae</taxon>
        <taxon>Desulfuromusa</taxon>
    </lineage>
</organism>
<dbReference type="InterPro" id="IPR037006">
    <property type="entry name" value="CheA-like_homodim_sf"/>
</dbReference>
<feature type="domain" description="HPt" evidence="16">
    <location>
        <begin position="5"/>
        <end position="108"/>
    </location>
</feature>
<dbReference type="Proteomes" id="UP000199409">
    <property type="component" value="Unassembled WGS sequence"/>
</dbReference>
<dbReference type="PRINTS" id="PR00344">
    <property type="entry name" value="BCTRLSENSOR"/>
</dbReference>
<evidence type="ECO:0000259" key="14">
    <source>
        <dbReference type="PROSITE" id="PS50109"/>
    </source>
</evidence>
<keyword evidence="8 17" id="KW-0418">Kinase</keyword>
<dbReference type="SMART" id="SM01231">
    <property type="entry name" value="H-kinase_dim"/>
    <property type="match status" value="1"/>
</dbReference>
<evidence type="ECO:0000256" key="9">
    <source>
        <dbReference type="ARBA" id="ARBA00022840"/>
    </source>
</evidence>
<feature type="domain" description="CheW-like" evidence="15">
    <location>
        <begin position="618"/>
        <end position="753"/>
    </location>
</feature>
<dbReference type="Gene3D" id="2.30.30.40">
    <property type="entry name" value="SH3 Domains"/>
    <property type="match status" value="1"/>
</dbReference>
<dbReference type="SMART" id="SM00073">
    <property type="entry name" value="HPT"/>
    <property type="match status" value="2"/>
</dbReference>
<dbReference type="Gene3D" id="1.10.287.560">
    <property type="entry name" value="Histidine kinase CheA-like, homodimeric domain"/>
    <property type="match status" value="1"/>
</dbReference>
<gene>
    <name evidence="17" type="ORF">SAMN05660420_02651</name>
</gene>
<evidence type="ECO:0000256" key="1">
    <source>
        <dbReference type="ARBA" id="ARBA00000085"/>
    </source>
</evidence>
<dbReference type="OrthoDB" id="9803176at2"/>
<evidence type="ECO:0000259" key="15">
    <source>
        <dbReference type="PROSITE" id="PS50851"/>
    </source>
</evidence>
<proteinExistence type="predicted"/>
<dbReference type="GO" id="GO:0006935">
    <property type="term" value="P:chemotaxis"/>
    <property type="evidence" value="ECO:0007669"/>
    <property type="project" value="InterPro"/>
</dbReference>
<dbReference type="CDD" id="cd16916">
    <property type="entry name" value="HATPase_CheA-like"/>
    <property type="match status" value="1"/>
</dbReference>
<dbReference type="InterPro" id="IPR004105">
    <property type="entry name" value="CheA-like_dim"/>
</dbReference>
<dbReference type="AlphaFoldDB" id="A0A1H4CP72"/>
<dbReference type="CDD" id="cd00731">
    <property type="entry name" value="CheA_reg"/>
    <property type="match status" value="1"/>
</dbReference>
<dbReference type="SUPFAM" id="SSF55874">
    <property type="entry name" value="ATPase domain of HSP90 chaperone/DNA topoisomerase II/histidine kinase"/>
    <property type="match status" value="1"/>
</dbReference>
<dbReference type="SUPFAM" id="SSF47384">
    <property type="entry name" value="Homodimeric domain of signal transducing histidine kinase"/>
    <property type="match status" value="1"/>
</dbReference>
<dbReference type="PROSITE" id="PS50894">
    <property type="entry name" value="HPT"/>
    <property type="match status" value="2"/>
</dbReference>
<dbReference type="GO" id="GO:0005737">
    <property type="term" value="C:cytoplasm"/>
    <property type="evidence" value="ECO:0007669"/>
    <property type="project" value="InterPro"/>
</dbReference>
<evidence type="ECO:0000256" key="5">
    <source>
        <dbReference type="ARBA" id="ARBA00022553"/>
    </source>
</evidence>
<accession>A0A1H4CP72</accession>
<dbReference type="InterPro" id="IPR036097">
    <property type="entry name" value="HisK_dim/P_sf"/>
</dbReference>
<dbReference type="EMBL" id="FNQN01000008">
    <property type="protein sequence ID" value="SEA62226.1"/>
    <property type="molecule type" value="Genomic_DNA"/>
</dbReference>
<dbReference type="PROSITE" id="PS50851">
    <property type="entry name" value="CHEW"/>
    <property type="match status" value="1"/>
</dbReference>
<keyword evidence="6" id="KW-0808">Transferase</keyword>
<dbReference type="CDD" id="cd00088">
    <property type="entry name" value="HPT"/>
    <property type="match status" value="2"/>
</dbReference>
<evidence type="ECO:0000256" key="2">
    <source>
        <dbReference type="ARBA" id="ARBA00012438"/>
    </source>
</evidence>
<dbReference type="EC" id="2.7.13.3" evidence="2"/>
<dbReference type="SUPFAM" id="SSF47226">
    <property type="entry name" value="Histidine-containing phosphotransfer domain, HPT domain"/>
    <property type="match status" value="2"/>
</dbReference>
<dbReference type="SUPFAM" id="SSF50341">
    <property type="entry name" value="CheW-like"/>
    <property type="match status" value="1"/>
</dbReference>
<dbReference type="InterPro" id="IPR004358">
    <property type="entry name" value="Sig_transdc_His_kin-like_C"/>
</dbReference>
<keyword evidence="5 12" id="KW-0597">Phosphoprotein</keyword>
<evidence type="ECO:0000256" key="7">
    <source>
        <dbReference type="ARBA" id="ARBA00022741"/>
    </source>
</evidence>
<evidence type="ECO:0000256" key="3">
    <source>
        <dbReference type="ARBA" id="ARBA00021495"/>
    </source>
</evidence>
<dbReference type="PANTHER" id="PTHR43395">
    <property type="entry name" value="SENSOR HISTIDINE KINASE CHEA"/>
    <property type="match status" value="1"/>
</dbReference>
<dbReference type="Pfam" id="PF01627">
    <property type="entry name" value="Hpt"/>
    <property type="match status" value="2"/>
</dbReference>
<evidence type="ECO:0000256" key="8">
    <source>
        <dbReference type="ARBA" id="ARBA00022777"/>
    </source>
</evidence>
<dbReference type="InterPro" id="IPR005467">
    <property type="entry name" value="His_kinase_dom"/>
</dbReference>
<dbReference type="InterPro" id="IPR036641">
    <property type="entry name" value="HPT_dom_sf"/>
</dbReference>
<sequence length="765" mass="84020">MSIPLDDDQIEIIQEFATESRDMIEQLEPAIIELGQNSDSEILNAIFRLFHSMKGSAGFLEFDHMTRVAHAAENLLDLIRNGEVELVPNHVTLLCAACDFAKEALDMVESDYNDDAMVAPADAISEQLHQAIEVATDQEEPQVEPAPDAHSPAPQSDAEQLTDDFPGIEITDEMRLSFVQEGNELLQSTEQGLLAWGEHPENNDSIGEIFRNIHSFKGNCGFFGFSDIEKLSHQMENILDRVKSGSKLAVENPADQLLASLDILQRAVNNIADNKGEEIENLDDHLNDLQTLIAPLLGDYLVEEGVQQDAIFHAVETQKKPVGEILVEQGTASAEQVNSALQKQQHKIEQTKATAKPASRTKTPAKRQDIRVELGKLDSLINLIGELVIAENMLIHNPDLKGLELENFGKAGQHMSKLVRELQEMAMTIRMIPVSGLFRRMIRLVHDISVKAGKKVDLVLIGEDTEMDKTVIETITDPLVHLLRNSLDHGLEPPDERLAAGKSEKGTVKLSARHEEGEVWVTIEDDGRGLNKEKILEKAISKGLIEGDGSDMTDKQINNLIFAPGFSTAAQITDISGRGVGMDVVKKNLEKIKGKIDVSSTPGQGSKIVLRIPLTLAIIDGMIVRVGTATCIVPTLSMLEAFRPEMNQITITPDGDELAKVRDNFLPIVRLHDILGKTPDSKNLSDGILIVLEYQETRFCLFIDEILGQQQTVIKGLSDFIGNVPGVSGCTILGDGGVCLILDVGTLVDSAENKKNKYENTRDAI</sequence>
<dbReference type="InterPro" id="IPR008207">
    <property type="entry name" value="Sig_transdc_His_kin_Hpt_dom"/>
</dbReference>
<evidence type="ECO:0000256" key="13">
    <source>
        <dbReference type="SAM" id="MobiDB-lite"/>
    </source>
</evidence>
<dbReference type="InterPro" id="IPR003594">
    <property type="entry name" value="HATPase_dom"/>
</dbReference>
<dbReference type="Pfam" id="PF02518">
    <property type="entry name" value="HATPase_c"/>
    <property type="match status" value="1"/>
</dbReference>
<evidence type="ECO:0000256" key="4">
    <source>
        <dbReference type="ARBA" id="ARBA00022500"/>
    </source>
</evidence>
<dbReference type="Pfam" id="PF01584">
    <property type="entry name" value="CheW"/>
    <property type="match status" value="1"/>
</dbReference>
<evidence type="ECO:0000313" key="17">
    <source>
        <dbReference type="EMBL" id="SEA62226.1"/>
    </source>
</evidence>
<dbReference type="RefSeq" id="WP_092349501.1">
    <property type="nucleotide sequence ID" value="NZ_FNQN01000008.1"/>
</dbReference>
<feature type="domain" description="HPt" evidence="16">
    <location>
        <begin position="167"/>
        <end position="271"/>
    </location>
</feature>
<protein>
    <recommendedName>
        <fullName evidence="3">Chemotaxis protein CheA</fullName>
        <ecNumber evidence="2">2.7.13.3</ecNumber>
    </recommendedName>
</protein>
<dbReference type="PANTHER" id="PTHR43395:SF10">
    <property type="entry name" value="CHEMOTAXIS PROTEIN CHEA"/>
    <property type="match status" value="1"/>
</dbReference>
<keyword evidence="9" id="KW-0067">ATP-binding</keyword>
<keyword evidence="18" id="KW-1185">Reference proteome</keyword>
<comment type="catalytic activity">
    <reaction evidence="1">
        <text>ATP + protein L-histidine = ADP + protein N-phospho-L-histidine.</text>
        <dbReference type="EC" id="2.7.13.3"/>
    </reaction>
</comment>
<evidence type="ECO:0000259" key="16">
    <source>
        <dbReference type="PROSITE" id="PS50894"/>
    </source>
</evidence>
<keyword evidence="10" id="KW-0902">Two-component regulatory system</keyword>
<feature type="region of interest" description="Disordered" evidence="13">
    <location>
        <begin position="137"/>
        <end position="161"/>
    </location>
</feature>
<keyword evidence="7" id="KW-0547">Nucleotide-binding</keyword>
<evidence type="ECO:0000256" key="6">
    <source>
        <dbReference type="ARBA" id="ARBA00022679"/>
    </source>
</evidence>
<evidence type="ECO:0000256" key="10">
    <source>
        <dbReference type="ARBA" id="ARBA00023012"/>
    </source>
</evidence>
<dbReference type="InterPro" id="IPR036890">
    <property type="entry name" value="HATPase_C_sf"/>
</dbReference>
<dbReference type="InterPro" id="IPR036061">
    <property type="entry name" value="CheW-like_dom_sf"/>
</dbReference>
<dbReference type="InterPro" id="IPR002545">
    <property type="entry name" value="CheW-lke_dom"/>
</dbReference>
<dbReference type="FunFam" id="3.30.565.10:FF:000016">
    <property type="entry name" value="Chemotaxis protein CheA, putative"/>
    <property type="match status" value="1"/>
</dbReference>
<feature type="modified residue" description="Phosphohistidine" evidence="12">
    <location>
        <position position="51"/>
    </location>
</feature>
<dbReference type="Gene3D" id="1.20.120.160">
    <property type="entry name" value="HPT domain"/>
    <property type="match status" value="2"/>
</dbReference>
<dbReference type="InterPro" id="IPR051315">
    <property type="entry name" value="Bact_Chemotaxis_CheA"/>
</dbReference>
<dbReference type="SMART" id="SM00260">
    <property type="entry name" value="CheW"/>
    <property type="match status" value="1"/>
</dbReference>
<evidence type="ECO:0000256" key="11">
    <source>
        <dbReference type="ARBA" id="ARBA00035100"/>
    </source>
</evidence>
<dbReference type="GO" id="GO:0000155">
    <property type="term" value="F:phosphorelay sensor kinase activity"/>
    <property type="evidence" value="ECO:0007669"/>
    <property type="project" value="InterPro"/>
</dbReference>
<feature type="modified residue" description="Phosphohistidine" evidence="12">
    <location>
        <position position="214"/>
    </location>
</feature>
<dbReference type="Pfam" id="PF02895">
    <property type="entry name" value="H-kinase_dim"/>
    <property type="match status" value="1"/>
</dbReference>
<dbReference type="Gene3D" id="3.30.565.10">
    <property type="entry name" value="Histidine kinase-like ATPase, C-terminal domain"/>
    <property type="match status" value="1"/>
</dbReference>
<comment type="function">
    <text evidence="11">Involved in the transmission of sensory signals from the chemoreceptors to the flagellar motors. CheA is autophosphorylated; it can transfer its phosphate group to either CheB or CheY.</text>
</comment>
<evidence type="ECO:0000256" key="12">
    <source>
        <dbReference type="PROSITE-ProRule" id="PRU00110"/>
    </source>
</evidence>
<keyword evidence="4" id="KW-0145">Chemotaxis</keyword>
<reference evidence="17 18" key="1">
    <citation type="submission" date="2016-10" db="EMBL/GenBank/DDBJ databases">
        <authorList>
            <person name="de Groot N.N."/>
        </authorList>
    </citation>
    <scope>NUCLEOTIDE SEQUENCE [LARGE SCALE GENOMIC DNA]</scope>
    <source>
        <strain evidence="17 18">DSM 7343</strain>
    </source>
</reference>
<dbReference type="STRING" id="37625.SAMN05660420_02651"/>